<gene>
    <name evidence="1" type="ORF">SAMN04487996_12020</name>
</gene>
<proteinExistence type="predicted"/>
<keyword evidence="2" id="KW-1185">Reference proteome</keyword>
<dbReference type="Proteomes" id="UP000198748">
    <property type="component" value="Unassembled WGS sequence"/>
</dbReference>
<dbReference type="InterPro" id="IPR025358">
    <property type="entry name" value="DUF4262"/>
</dbReference>
<name>A0A1G7VBD1_9BACT</name>
<evidence type="ECO:0000313" key="1">
    <source>
        <dbReference type="EMBL" id="SDG56841.1"/>
    </source>
</evidence>
<evidence type="ECO:0000313" key="2">
    <source>
        <dbReference type="Proteomes" id="UP000198748"/>
    </source>
</evidence>
<dbReference type="Pfam" id="PF14081">
    <property type="entry name" value="DUF4262"/>
    <property type="match status" value="1"/>
</dbReference>
<evidence type="ECO:0008006" key="3">
    <source>
        <dbReference type="Google" id="ProtNLM"/>
    </source>
</evidence>
<dbReference type="OrthoDB" id="748646at2"/>
<reference evidence="2" key="1">
    <citation type="submission" date="2016-10" db="EMBL/GenBank/DDBJ databases">
        <authorList>
            <person name="Varghese N."/>
            <person name="Submissions S."/>
        </authorList>
    </citation>
    <scope>NUCLEOTIDE SEQUENCE [LARGE SCALE GENOMIC DNA]</scope>
    <source>
        <strain evidence="2">DSM 25329</strain>
    </source>
</reference>
<accession>A0A1G7VBD1</accession>
<protein>
    <recommendedName>
        <fullName evidence="3">DUF4262 domain-containing protein</fullName>
    </recommendedName>
</protein>
<dbReference type="RefSeq" id="WP_090156393.1">
    <property type="nucleotide sequence ID" value="NZ_FNAN01000020.1"/>
</dbReference>
<organism evidence="1 2">
    <name type="scientific">Dyadobacter soli</name>
    <dbReference type="NCBI Taxonomy" id="659014"/>
    <lineage>
        <taxon>Bacteria</taxon>
        <taxon>Pseudomonadati</taxon>
        <taxon>Bacteroidota</taxon>
        <taxon>Cytophagia</taxon>
        <taxon>Cytophagales</taxon>
        <taxon>Spirosomataceae</taxon>
        <taxon>Dyadobacter</taxon>
    </lineage>
</organism>
<sequence length="244" mass="27946">MVDRAALIKAIQANIENYGYHVTVVTGLNLPRFSYTIGCKENFGLEIIFAGGEYYSENDIRVITIKIVDELEKRKDWKTVNVELGLLGSFSLSSVDKSWSRLVALGAYDFYDQDDIQFVQILPDKEHITMDIPDMSMKFDSCFNPVWQWLIRNWDYSVPRNSTAVTNLKVLRGEKATEAMRWEVDQWEIFSGAGPDVPKEDLRVVPLGVLLGIDQSLEQTIHLQVGTGLWRDPVHLVWNSWTQT</sequence>
<dbReference type="EMBL" id="FNAN01000020">
    <property type="protein sequence ID" value="SDG56841.1"/>
    <property type="molecule type" value="Genomic_DNA"/>
</dbReference>
<dbReference type="AlphaFoldDB" id="A0A1G7VBD1"/>